<dbReference type="Pfam" id="PF00646">
    <property type="entry name" value="F-box"/>
    <property type="match status" value="1"/>
</dbReference>
<accession>A0AAV6UUF3</accession>
<dbReference type="EMBL" id="JAFNEN010000259">
    <property type="protein sequence ID" value="KAG8187789.1"/>
    <property type="molecule type" value="Genomic_DNA"/>
</dbReference>
<keyword evidence="4" id="KW-1185">Reference proteome</keyword>
<comment type="caution">
    <text evidence="3">The sequence shown here is derived from an EMBL/GenBank/DDBJ whole genome shotgun (WGS) entry which is preliminary data.</text>
</comment>
<dbReference type="SMART" id="SM00256">
    <property type="entry name" value="FBOX"/>
    <property type="match status" value="1"/>
</dbReference>
<dbReference type="InterPro" id="IPR036047">
    <property type="entry name" value="F-box-like_dom_sf"/>
</dbReference>
<dbReference type="AlphaFoldDB" id="A0AAV6UUF3"/>
<proteinExistence type="predicted"/>
<dbReference type="SUPFAM" id="SSF81383">
    <property type="entry name" value="F-box domain"/>
    <property type="match status" value="1"/>
</dbReference>
<evidence type="ECO:0000256" key="1">
    <source>
        <dbReference type="SAM" id="MobiDB-lite"/>
    </source>
</evidence>
<sequence>MSSTPRQPRKKRRIDSQERANSIPQEVLPLVSPSQVRKSSKDPNRGMYPKRKDRASTSKESQACPTFSSASQLMQGASTSRASENMNSGRTLEETSEFSDISLAEISIQEEVSPTRKSRKVGKDAPKDPRVRQSFGAKAKRTFSKAKLSFVNQTNNLLRYFKKTKSKEKEETGNSSSDDFEKPSTSKPTDVSWAETSKEPIAPTPAVKKGIEAFFNGSGKYYGLLGEDNEVDSDRPNYFEKLPCHVLELVLCQVPFVDLMRCKSVCSEWNEVINDEAFMHYKKLYYSLKHGRPKGCGDMETIARQYKLSKAEDCFGVLLQFMFEDFNIKPSCDMYERLSENSKAAEAELVLTERFPEVLTKESKVWCIFTTAMLLSETVEDIYDIYKSVCHIKSGASIHDVTNALYCIAAFLLYFRDMYNINHGLHYRVYNAIYWIENSLPSKDIVGAQSLKVAKGLPGQQSIHSYCESKQSNLTYEQIRILNHRFSQPKQIIKIVEISRDW</sequence>
<dbReference type="Proteomes" id="UP000827092">
    <property type="component" value="Unassembled WGS sequence"/>
</dbReference>
<evidence type="ECO:0000259" key="2">
    <source>
        <dbReference type="PROSITE" id="PS50181"/>
    </source>
</evidence>
<evidence type="ECO:0000313" key="3">
    <source>
        <dbReference type="EMBL" id="KAG8187789.1"/>
    </source>
</evidence>
<organism evidence="3 4">
    <name type="scientific">Oedothorax gibbosus</name>
    <dbReference type="NCBI Taxonomy" id="931172"/>
    <lineage>
        <taxon>Eukaryota</taxon>
        <taxon>Metazoa</taxon>
        <taxon>Ecdysozoa</taxon>
        <taxon>Arthropoda</taxon>
        <taxon>Chelicerata</taxon>
        <taxon>Arachnida</taxon>
        <taxon>Araneae</taxon>
        <taxon>Araneomorphae</taxon>
        <taxon>Entelegynae</taxon>
        <taxon>Araneoidea</taxon>
        <taxon>Linyphiidae</taxon>
        <taxon>Erigoninae</taxon>
        <taxon>Oedothorax</taxon>
    </lineage>
</organism>
<dbReference type="PROSITE" id="PS50181">
    <property type="entry name" value="FBOX"/>
    <property type="match status" value="1"/>
</dbReference>
<feature type="compositionally biased region" description="Polar residues" evidence="1">
    <location>
        <begin position="58"/>
        <end position="90"/>
    </location>
</feature>
<protein>
    <recommendedName>
        <fullName evidence="2">F-box domain-containing protein</fullName>
    </recommendedName>
</protein>
<evidence type="ECO:0000313" key="4">
    <source>
        <dbReference type="Proteomes" id="UP000827092"/>
    </source>
</evidence>
<dbReference type="Gene3D" id="1.20.1280.50">
    <property type="match status" value="1"/>
</dbReference>
<dbReference type="InterPro" id="IPR001810">
    <property type="entry name" value="F-box_dom"/>
</dbReference>
<reference evidence="3 4" key="1">
    <citation type="journal article" date="2022" name="Nat. Ecol. Evol.">
        <title>A masculinizing supergene underlies an exaggerated male reproductive morph in a spider.</title>
        <authorList>
            <person name="Hendrickx F."/>
            <person name="De Corte Z."/>
            <person name="Sonet G."/>
            <person name="Van Belleghem S.M."/>
            <person name="Kostlbacher S."/>
            <person name="Vangestel C."/>
        </authorList>
    </citation>
    <scope>NUCLEOTIDE SEQUENCE [LARGE SCALE GENOMIC DNA]</scope>
    <source>
        <strain evidence="3">W744_W776</strain>
    </source>
</reference>
<feature type="region of interest" description="Disordered" evidence="1">
    <location>
        <begin position="165"/>
        <end position="199"/>
    </location>
</feature>
<gene>
    <name evidence="3" type="ORF">JTE90_025827</name>
</gene>
<feature type="compositionally biased region" description="Basic and acidic residues" evidence="1">
    <location>
        <begin position="121"/>
        <end position="131"/>
    </location>
</feature>
<feature type="domain" description="F-box" evidence="2">
    <location>
        <begin position="236"/>
        <end position="284"/>
    </location>
</feature>
<feature type="region of interest" description="Disordered" evidence="1">
    <location>
        <begin position="1"/>
        <end position="138"/>
    </location>
</feature>
<name>A0AAV6UUF3_9ARAC</name>